<dbReference type="Proteomes" id="UP000182938">
    <property type="component" value="Chromosome"/>
</dbReference>
<protein>
    <submittedName>
        <fullName evidence="2">FAD-binding protein</fullName>
    </submittedName>
    <submittedName>
        <fullName evidence="3">Siderophore-interacting protein</fullName>
    </submittedName>
</protein>
<sequence length="254" mass="27567">MASPDRPVRPPRPQHELTVVSAERVGPHLVRVVLTGDSLADFGAAEHTDAYVKLRFTDADGDPITRTYTVRTVDREARLLTIDFVTHGDVGYAGPWAQQAKGGDRIVLMGPGSGYAPDPDAGWHLLAGDLSAVPAIAASLEAMPADASGVALLEVEDRGDVIPLRAPEHVDVQWLVNPATDDVDFLARAVDGVEWRDGVQVFAHGERESIKEVRRVLKQRGVPREAISISGYWARGRTEDAFQAEKRTPVGQID</sequence>
<dbReference type="AlphaFoldDB" id="A0A1L3MJ39"/>
<dbReference type="InterPro" id="IPR039261">
    <property type="entry name" value="FNR_nucleotide-bd"/>
</dbReference>
<keyword evidence="4" id="KW-1185">Reference proteome</keyword>
<dbReference type="EMBL" id="CP062789">
    <property type="protein sequence ID" value="QOK22132.1"/>
    <property type="molecule type" value="Genomic_DNA"/>
</dbReference>
<accession>A0A1L3MJ39</accession>
<dbReference type="InterPro" id="IPR013113">
    <property type="entry name" value="SIP_FAD-bd"/>
</dbReference>
<dbReference type="InterPro" id="IPR017927">
    <property type="entry name" value="FAD-bd_FR_type"/>
</dbReference>
<organism evidence="2 4">
    <name type="scientific">Janibacter indicus</name>
    <dbReference type="NCBI Taxonomy" id="857417"/>
    <lineage>
        <taxon>Bacteria</taxon>
        <taxon>Bacillati</taxon>
        <taxon>Actinomycetota</taxon>
        <taxon>Actinomycetes</taxon>
        <taxon>Micrococcales</taxon>
        <taxon>Intrasporangiaceae</taxon>
        <taxon>Janibacter</taxon>
    </lineage>
</organism>
<dbReference type="RefSeq" id="WP_072625347.1">
    <property type="nucleotide sequence ID" value="NZ_CP013290.1"/>
</dbReference>
<dbReference type="InterPro" id="IPR007037">
    <property type="entry name" value="SIP_rossman_dom"/>
</dbReference>
<dbReference type="EMBL" id="CP013290">
    <property type="protein sequence ID" value="APH02194.1"/>
    <property type="molecule type" value="Genomic_DNA"/>
</dbReference>
<dbReference type="Gene3D" id="2.40.30.10">
    <property type="entry name" value="Translation factors"/>
    <property type="match status" value="1"/>
</dbReference>
<evidence type="ECO:0000313" key="5">
    <source>
        <dbReference type="Proteomes" id="UP000593998"/>
    </source>
</evidence>
<evidence type="ECO:0000313" key="4">
    <source>
        <dbReference type="Proteomes" id="UP000182938"/>
    </source>
</evidence>
<name>A0A1L3MJ39_9MICO</name>
<reference evidence="3 5" key="2">
    <citation type="submission" date="2020-10" db="EMBL/GenBank/DDBJ databases">
        <title>Janibacter indicus TT2 genome sequence.</title>
        <authorList>
            <person name="Lee K."/>
            <person name="Ganzorig M."/>
        </authorList>
    </citation>
    <scope>NUCLEOTIDE SEQUENCE [LARGE SCALE GENOMIC DNA]</scope>
    <source>
        <strain evidence="3 5">TT2</strain>
    </source>
</reference>
<dbReference type="Pfam" id="PF04954">
    <property type="entry name" value="SIP"/>
    <property type="match status" value="1"/>
</dbReference>
<dbReference type="InterPro" id="IPR017938">
    <property type="entry name" value="Riboflavin_synthase-like_b-brl"/>
</dbReference>
<dbReference type="Gene3D" id="3.40.50.80">
    <property type="entry name" value="Nucleotide-binding domain of ferredoxin-NADP reductase (FNR) module"/>
    <property type="match status" value="1"/>
</dbReference>
<evidence type="ECO:0000313" key="3">
    <source>
        <dbReference type="EMBL" id="QOK22132.1"/>
    </source>
</evidence>
<feature type="domain" description="FAD-binding FR-type" evidence="1">
    <location>
        <begin position="12"/>
        <end position="118"/>
    </location>
</feature>
<dbReference type="PANTHER" id="PTHR30157:SF0">
    <property type="entry name" value="NADPH-DEPENDENT FERRIC-CHELATE REDUCTASE"/>
    <property type="match status" value="1"/>
</dbReference>
<dbReference type="KEGG" id="jte:ASJ30_12190"/>
<gene>
    <name evidence="2" type="ORF">ASJ30_12190</name>
    <name evidence="3" type="ORF">IGS73_13640</name>
</gene>
<dbReference type="CDD" id="cd06193">
    <property type="entry name" value="siderophore_interacting"/>
    <property type="match status" value="1"/>
</dbReference>
<dbReference type="Proteomes" id="UP000593998">
    <property type="component" value="Chromosome"/>
</dbReference>
<evidence type="ECO:0000313" key="2">
    <source>
        <dbReference type="EMBL" id="APH02194.1"/>
    </source>
</evidence>
<dbReference type="SUPFAM" id="SSF63380">
    <property type="entry name" value="Riboflavin synthase domain-like"/>
    <property type="match status" value="1"/>
</dbReference>
<dbReference type="PROSITE" id="PS51384">
    <property type="entry name" value="FAD_FR"/>
    <property type="match status" value="1"/>
</dbReference>
<reference evidence="2 4" key="1">
    <citation type="submission" date="2015-11" db="EMBL/GenBank/DDBJ databases">
        <authorList>
            <person name="Zhang Y."/>
            <person name="Guo Z."/>
        </authorList>
    </citation>
    <scope>NUCLEOTIDE SEQUENCE [LARGE SCALE GENOMIC DNA]</scope>
    <source>
        <strain evidence="2 4">YFY001</strain>
    </source>
</reference>
<proteinExistence type="predicted"/>
<dbReference type="PANTHER" id="PTHR30157">
    <property type="entry name" value="FERRIC REDUCTASE, NADPH-DEPENDENT"/>
    <property type="match status" value="1"/>
</dbReference>
<dbReference type="InterPro" id="IPR039374">
    <property type="entry name" value="SIP_fam"/>
</dbReference>
<evidence type="ECO:0000259" key="1">
    <source>
        <dbReference type="PROSITE" id="PS51384"/>
    </source>
</evidence>
<dbReference type="GO" id="GO:0016491">
    <property type="term" value="F:oxidoreductase activity"/>
    <property type="evidence" value="ECO:0007669"/>
    <property type="project" value="InterPro"/>
</dbReference>
<dbReference type="Pfam" id="PF08021">
    <property type="entry name" value="FAD_binding_9"/>
    <property type="match status" value="1"/>
</dbReference>